<dbReference type="Pfam" id="PF04070">
    <property type="entry name" value="DUF378"/>
    <property type="match status" value="1"/>
</dbReference>
<dbReference type="OrthoDB" id="9812136at2"/>
<evidence type="ECO:0000313" key="3">
    <source>
        <dbReference type="Proteomes" id="UP000053557"/>
    </source>
</evidence>
<feature type="transmembrane region" description="Helical" evidence="1">
    <location>
        <begin position="7"/>
        <end position="31"/>
    </location>
</feature>
<dbReference type="PANTHER" id="PTHR37304:SF1">
    <property type="entry name" value="MEMBRANE PROTEIN"/>
    <property type="match status" value="1"/>
</dbReference>
<dbReference type="EMBL" id="LPVJ01000006">
    <property type="protein sequence ID" value="KUO97168.1"/>
    <property type="molecule type" value="Genomic_DNA"/>
</dbReference>
<dbReference type="RefSeq" id="WP_067711768.1">
    <property type="nucleotide sequence ID" value="NZ_LPVJ01000006.1"/>
</dbReference>
<dbReference type="AlphaFoldDB" id="A0A101XTA2"/>
<keyword evidence="1" id="KW-0812">Transmembrane</keyword>
<gene>
    <name evidence="2" type="ORF">ATW55_12735</name>
</gene>
<evidence type="ECO:0000313" key="2">
    <source>
        <dbReference type="EMBL" id="KUO97168.1"/>
    </source>
</evidence>
<protein>
    <submittedName>
        <fullName evidence="2">DUF378 domain-containing protein</fullName>
    </submittedName>
</protein>
<dbReference type="Proteomes" id="UP000053557">
    <property type="component" value="Unassembled WGS sequence"/>
</dbReference>
<feature type="transmembrane region" description="Helical" evidence="1">
    <location>
        <begin position="37"/>
        <end position="58"/>
    </location>
</feature>
<accession>A0A101XTA2</accession>
<reference evidence="2 3" key="1">
    <citation type="submission" date="2015-12" db="EMBL/GenBank/DDBJ databases">
        <title>Draft genome sequence of Acidibacillus ferrooxidans ITV001, isolated from a chalcopyrite acid mine drainage site in Brazil.</title>
        <authorList>
            <person name="Dall'Agnol H."/>
            <person name="Nancucheo I."/>
            <person name="Johnson B."/>
            <person name="Oliveira R."/>
            <person name="Leite L."/>
            <person name="Pylro V."/>
            <person name="Nunes G.L."/>
            <person name="Tzotzos G."/>
            <person name="Fernandes G.R."/>
            <person name="Dutra J."/>
            <person name="Orellana S.C."/>
            <person name="Oliveira G."/>
        </authorList>
    </citation>
    <scope>NUCLEOTIDE SEQUENCE [LARGE SCALE GENOMIC DNA]</scope>
    <source>
        <strain evidence="3">ITV01</strain>
    </source>
</reference>
<keyword evidence="1" id="KW-1133">Transmembrane helix</keyword>
<comment type="caution">
    <text evidence="2">The sequence shown here is derived from an EMBL/GenBank/DDBJ whole genome shotgun (WGS) entry which is preliminary data.</text>
</comment>
<keyword evidence="3" id="KW-1185">Reference proteome</keyword>
<organism evidence="2 3">
    <name type="scientific">Ferroacidibacillus organovorans</name>
    <dbReference type="NCBI Taxonomy" id="1765683"/>
    <lineage>
        <taxon>Bacteria</taxon>
        <taxon>Bacillati</taxon>
        <taxon>Bacillota</taxon>
        <taxon>Bacilli</taxon>
        <taxon>Bacillales</taxon>
        <taxon>Alicyclobacillaceae</taxon>
        <taxon>Ferroacidibacillus</taxon>
    </lineage>
</organism>
<proteinExistence type="predicted"/>
<name>A0A101XTA2_9BACL</name>
<dbReference type="InterPro" id="IPR007211">
    <property type="entry name" value="DUF378"/>
</dbReference>
<dbReference type="PANTHER" id="PTHR37304">
    <property type="entry name" value="MEMBRANE PROTEIN-RELATED"/>
    <property type="match status" value="1"/>
</dbReference>
<sequence>MTKLALVLVIIGALNWLLVGLFQFDLVAAIFGGHFTLLSRVVYTLIGLAGIYTIGLLFRDTDHRGVV</sequence>
<evidence type="ECO:0000256" key="1">
    <source>
        <dbReference type="SAM" id="Phobius"/>
    </source>
</evidence>
<keyword evidence="1" id="KW-0472">Membrane</keyword>